<dbReference type="AlphaFoldDB" id="A0A8C7BRK3"/>
<dbReference type="InterPro" id="IPR029488">
    <property type="entry name" value="Hmw/CFAP97"/>
</dbReference>
<dbReference type="Ensembl" id="ENSNVIT00000031246.1">
    <property type="protein sequence ID" value="ENSNVIP00000026937.1"/>
    <property type="gene ID" value="ENSNVIG00000020840.1"/>
</dbReference>
<proteinExistence type="inferred from homology"/>
<dbReference type="PANTHER" id="PTHR33768:SF7">
    <property type="entry name" value="CFAP97 DOMAIN CONTAINING 2"/>
    <property type="match status" value="1"/>
</dbReference>
<sequence length="100" mass="11611">MRRAPRPALPCGSESLQRTWEKAYQDHRRKVQDAQPVVDARAPWSLGHLRLKLKKLKREEARLATIARDNRLLLEKLSRVMRAGGRTESGDHHGHKSENW</sequence>
<dbReference type="Proteomes" id="UP000694425">
    <property type="component" value="Unplaced"/>
</dbReference>
<keyword evidence="3" id="KW-1185">Reference proteome</keyword>
<dbReference type="GeneTree" id="ENSGT01000000214889"/>
<dbReference type="InterPro" id="IPR038792">
    <property type="entry name" value="CFAP97D1/2"/>
</dbReference>
<evidence type="ECO:0000256" key="1">
    <source>
        <dbReference type="ARBA" id="ARBA00008315"/>
    </source>
</evidence>
<protein>
    <recommendedName>
        <fullName evidence="4">CFAP97 domain containing 2</fullName>
    </recommendedName>
</protein>
<evidence type="ECO:0008006" key="4">
    <source>
        <dbReference type="Google" id="ProtNLM"/>
    </source>
</evidence>
<reference evidence="2" key="2">
    <citation type="submission" date="2025-09" db="UniProtKB">
        <authorList>
            <consortium name="Ensembl"/>
        </authorList>
    </citation>
    <scope>IDENTIFICATION</scope>
</reference>
<organism evidence="2 3">
    <name type="scientific">Neovison vison</name>
    <name type="common">American mink</name>
    <name type="synonym">Mustela vison</name>
    <dbReference type="NCBI Taxonomy" id="452646"/>
    <lineage>
        <taxon>Eukaryota</taxon>
        <taxon>Metazoa</taxon>
        <taxon>Chordata</taxon>
        <taxon>Craniata</taxon>
        <taxon>Vertebrata</taxon>
        <taxon>Euteleostomi</taxon>
        <taxon>Mammalia</taxon>
        <taxon>Eutheria</taxon>
        <taxon>Laurasiatheria</taxon>
        <taxon>Carnivora</taxon>
        <taxon>Caniformia</taxon>
        <taxon>Musteloidea</taxon>
        <taxon>Mustelidae</taxon>
        <taxon>Mustelinae</taxon>
        <taxon>Neogale</taxon>
    </lineage>
</organism>
<name>A0A8C7BRK3_NEOVI</name>
<dbReference type="Pfam" id="PF13879">
    <property type="entry name" value="Hmw_CFAP97"/>
    <property type="match status" value="1"/>
</dbReference>
<accession>A0A8C7BRK3</accession>
<reference evidence="2" key="1">
    <citation type="submission" date="2025-08" db="UniProtKB">
        <authorList>
            <consortium name="Ensembl"/>
        </authorList>
    </citation>
    <scope>IDENTIFICATION</scope>
</reference>
<comment type="similarity">
    <text evidence="1">Belongs to the CFAP97 family.</text>
</comment>
<dbReference type="PANTHER" id="PTHR33768">
    <property type="entry name" value="MIP11318P"/>
    <property type="match status" value="1"/>
</dbReference>
<evidence type="ECO:0000313" key="2">
    <source>
        <dbReference type="Ensembl" id="ENSNVIP00000026937.1"/>
    </source>
</evidence>
<evidence type="ECO:0000313" key="3">
    <source>
        <dbReference type="Proteomes" id="UP000694425"/>
    </source>
</evidence>